<keyword evidence="3" id="KW-1185">Reference proteome</keyword>
<organism evidence="2 3">
    <name type="scientific">Sphingobium subterraneum</name>
    <dbReference type="NCBI Taxonomy" id="627688"/>
    <lineage>
        <taxon>Bacteria</taxon>
        <taxon>Pseudomonadati</taxon>
        <taxon>Pseudomonadota</taxon>
        <taxon>Alphaproteobacteria</taxon>
        <taxon>Sphingomonadales</taxon>
        <taxon>Sphingomonadaceae</taxon>
        <taxon>Sphingobium</taxon>
    </lineage>
</organism>
<dbReference type="InterPro" id="IPR036086">
    <property type="entry name" value="ParB/Sulfiredoxin_sf"/>
</dbReference>
<dbReference type="Gene3D" id="1.10.10.2830">
    <property type="match status" value="1"/>
</dbReference>
<evidence type="ECO:0000313" key="3">
    <source>
        <dbReference type="Proteomes" id="UP000552700"/>
    </source>
</evidence>
<dbReference type="InterPro" id="IPR050336">
    <property type="entry name" value="Chromosome_partition/occlusion"/>
</dbReference>
<proteinExistence type="predicted"/>
<dbReference type="PANTHER" id="PTHR33375">
    <property type="entry name" value="CHROMOSOME-PARTITIONING PROTEIN PARB-RELATED"/>
    <property type="match status" value="1"/>
</dbReference>
<dbReference type="SMART" id="SM00470">
    <property type="entry name" value="ParB"/>
    <property type="match status" value="1"/>
</dbReference>
<accession>A0A841J9Y4</accession>
<reference evidence="2 3" key="1">
    <citation type="submission" date="2020-08" db="EMBL/GenBank/DDBJ databases">
        <title>Genomic Encyclopedia of Type Strains, Phase IV (KMG-IV): sequencing the most valuable type-strain genomes for metagenomic binning, comparative biology and taxonomic classification.</title>
        <authorList>
            <person name="Goeker M."/>
        </authorList>
    </citation>
    <scope>NUCLEOTIDE SEQUENCE [LARGE SCALE GENOMIC DNA]</scope>
    <source>
        <strain evidence="2 3">DSM 102255</strain>
    </source>
</reference>
<evidence type="ECO:0000313" key="2">
    <source>
        <dbReference type="EMBL" id="MBB6125378.1"/>
    </source>
</evidence>
<feature type="domain" description="ParB-like N-terminal" evidence="1">
    <location>
        <begin position="10"/>
        <end position="101"/>
    </location>
</feature>
<dbReference type="SUPFAM" id="SSF110849">
    <property type="entry name" value="ParB/Sulfiredoxin"/>
    <property type="match status" value="1"/>
</dbReference>
<comment type="caution">
    <text evidence="2">The sequence shown here is derived from an EMBL/GenBank/DDBJ whole genome shotgun (WGS) entry which is preliminary data.</text>
</comment>
<dbReference type="AlphaFoldDB" id="A0A841J9Y4"/>
<evidence type="ECO:0000259" key="1">
    <source>
        <dbReference type="SMART" id="SM00470"/>
    </source>
</evidence>
<sequence length="302" mass="34193">MAEDSSEDVVMVPLDRVTVLNPRTRDQRQHADIVENINTIGLKRPITVRQRQGADGLPCYDVICGEGRLEAFRQLKQELVPVIIRDASEEDCLIMGLVENLARPHHRPIDLMAEIGSLQQRGYSDTEIAAKIGVTVSWINMISQLLSKGEERLVSAVETGLIPISLATDIARSSDAEIQNVLADAYEQGKIRGKKLGKIRRMLEQRQLRSKRLPDGGLGVRKKSHKLTPDELLRLYQREAEKQQLVVKRSDFTRSRLSFVVEALRDMTADEGFVTLLRAENLNTLPKWLDDKLCEHQVASWR</sequence>
<name>A0A841J9Y4_9SPHN</name>
<dbReference type="GO" id="GO:0007059">
    <property type="term" value="P:chromosome segregation"/>
    <property type="evidence" value="ECO:0007669"/>
    <property type="project" value="TreeGrafter"/>
</dbReference>
<dbReference type="InterPro" id="IPR003115">
    <property type="entry name" value="ParB_N"/>
</dbReference>
<dbReference type="Pfam" id="PF02195">
    <property type="entry name" value="ParB_N"/>
    <property type="match status" value="1"/>
</dbReference>
<dbReference type="SUPFAM" id="SSF109709">
    <property type="entry name" value="KorB DNA-binding domain-like"/>
    <property type="match status" value="1"/>
</dbReference>
<dbReference type="PANTHER" id="PTHR33375:SF1">
    <property type="entry name" value="CHROMOSOME-PARTITIONING PROTEIN PARB-RELATED"/>
    <property type="match status" value="1"/>
</dbReference>
<dbReference type="Gene3D" id="3.90.1530.30">
    <property type="match status" value="1"/>
</dbReference>
<dbReference type="Pfam" id="PF07506">
    <property type="entry name" value="RepB"/>
    <property type="match status" value="1"/>
</dbReference>
<dbReference type="Proteomes" id="UP000552700">
    <property type="component" value="Unassembled WGS sequence"/>
</dbReference>
<protein>
    <submittedName>
        <fullName evidence="2">ParB family chromosome partitioning protein</fullName>
    </submittedName>
</protein>
<dbReference type="InterPro" id="IPR011111">
    <property type="entry name" value="Plasmid_RepB"/>
</dbReference>
<dbReference type="EMBL" id="JACIJP010000006">
    <property type="protein sequence ID" value="MBB6125378.1"/>
    <property type="molecule type" value="Genomic_DNA"/>
</dbReference>
<dbReference type="GO" id="GO:0005694">
    <property type="term" value="C:chromosome"/>
    <property type="evidence" value="ECO:0007669"/>
    <property type="project" value="TreeGrafter"/>
</dbReference>
<gene>
    <name evidence="2" type="ORF">FHS92_003139</name>
</gene>
<dbReference type="CDD" id="cd16411">
    <property type="entry name" value="ParB_N_like"/>
    <property type="match status" value="1"/>
</dbReference>
<dbReference type="RefSeq" id="WP_221231111.1">
    <property type="nucleotide sequence ID" value="NZ_JACIJP010000006.1"/>
</dbReference>